<dbReference type="SUPFAM" id="SSF55637">
    <property type="entry name" value="Cell cycle regulatory proteins"/>
    <property type="match status" value="1"/>
</dbReference>
<gene>
    <name evidence="3" type="ORF">cubi_01270</name>
</gene>
<dbReference type="GeneID" id="39978061"/>
<dbReference type="GO" id="GO:0016301">
    <property type="term" value="F:kinase activity"/>
    <property type="evidence" value="ECO:0007669"/>
    <property type="project" value="UniProtKB-KW"/>
</dbReference>
<evidence type="ECO:0000313" key="4">
    <source>
        <dbReference type="Proteomes" id="UP000186176"/>
    </source>
</evidence>
<comment type="caution">
    <text evidence="3">The sequence shown here is derived from an EMBL/GenBank/DDBJ whole genome shotgun (WGS) entry which is preliminary data.</text>
</comment>
<dbReference type="InterPro" id="IPR036858">
    <property type="entry name" value="Cyclin-dep_kinase_reg-sub_sf"/>
</dbReference>
<sequence>MRSPYAEEVEYSEKFNMDTHEYRATRGNGQLISEEEWRHVLGLQMSRGWVHFLDWKKEPWVLCFRRPQGTNPQTGKVDNKSTENVNQMNK</sequence>
<evidence type="ECO:0000256" key="2">
    <source>
        <dbReference type="SAM" id="MobiDB-lite"/>
    </source>
</evidence>
<dbReference type="AlphaFoldDB" id="A0A1J4MBQ2"/>
<dbReference type="Gene3D" id="3.30.170.10">
    <property type="entry name" value="Cyclin-dependent kinase, regulatory subunit"/>
    <property type="match status" value="1"/>
</dbReference>
<feature type="region of interest" description="Disordered" evidence="2">
    <location>
        <begin position="66"/>
        <end position="90"/>
    </location>
</feature>
<accession>A0A1J4MBQ2</accession>
<reference evidence="3 4" key="1">
    <citation type="submission" date="2016-10" db="EMBL/GenBank/DDBJ databases">
        <title>Reductive evolution of mitochondrial metabolism and differential evolution of invasion-related proteins in Cryptosporidium.</title>
        <authorList>
            <person name="Liu S."/>
            <person name="Roellig D.M."/>
            <person name="Guo Y."/>
            <person name="Li N."/>
            <person name="Frace M.A."/>
            <person name="Tang K."/>
            <person name="Zhang L."/>
            <person name="Feng Y."/>
            <person name="Xiao L."/>
        </authorList>
    </citation>
    <scope>NUCLEOTIDE SEQUENCE [LARGE SCALE GENOMIC DNA]</scope>
    <source>
        <strain evidence="3">39726</strain>
    </source>
</reference>
<organism evidence="3 4">
    <name type="scientific">Cryptosporidium ubiquitum</name>
    <dbReference type="NCBI Taxonomy" id="857276"/>
    <lineage>
        <taxon>Eukaryota</taxon>
        <taxon>Sar</taxon>
        <taxon>Alveolata</taxon>
        <taxon>Apicomplexa</taxon>
        <taxon>Conoidasida</taxon>
        <taxon>Coccidia</taxon>
        <taxon>Eucoccidiorida</taxon>
        <taxon>Eimeriorina</taxon>
        <taxon>Cryptosporidiidae</taxon>
        <taxon>Cryptosporidium</taxon>
    </lineage>
</organism>
<keyword evidence="1" id="KW-0131">Cell cycle</keyword>
<keyword evidence="3" id="KW-0808">Transferase</keyword>
<dbReference type="RefSeq" id="XP_028873275.1">
    <property type="nucleotide sequence ID" value="XM_029018282.1"/>
</dbReference>
<keyword evidence="1" id="KW-0132">Cell division</keyword>
<name>A0A1J4MBQ2_9CRYT</name>
<evidence type="ECO:0000256" key="1">
    <source>
        <dbReference type="RuleBase" id="RU311113"/>
    </source>
</evidence>
<dbReference type="Proteomes" id="UP000186176">
    <property type="component" value="Unassembled WGS sequence"/>
</dbReference>
<proteinExistence type="inferred from homology"/>
<dbReference type="OrthoDB" id="440676at2759"/>
<protein>
    <recommendedName>
        <fullName evidence="1">Cyclin-dependent kinases regulatory subunit</fullName>
    </recommendedName>
</protein>
<dbReference type="SMART" id="SM01084">
    <property type="entry name" value="CKS"/>
    <property type="match status" value="1"/>
</dbReference>
<evidence type="ECO:0000313" key="3">
    <source>
        <dbReference type="EMBL" id="OII71656.1"/>
    </source>
</evidence>
<comment type="similarity">
    <text evidence="1">Belongs to the CKS family.</text>
</comment>
<feature type="compositionally biased region" description="Polar residues" evidence="2">
    <location>
        <begin position="68"/>
        <end position="90"/>
    </location>
</feature>
<dbReference type="EMBL" id="LRBP01000028">
    <property type="protein sequence ID" value="OII71656.1"/>
    <property type="molecule type" value="Genomic_DNA"/>
</dbReference>
<keyword evidence="4" id="KW-1185">Reference proteome</keyword>
<dbReference type="GO" id="GO:0016538">
    <property type="term" value="F:cyclin-dependent protein serine/threonine kinase regulator activity"/>
    <property type="evidence" value="ECO:0007669"/>
    <property type="project" value="InterPro"/>
</dbReference>
<comment type="function">
    <text evidence="1">Binds to the catalytic subunit of the cyclin dependent kinases and is essential for their biological function.</text>
</comment>
<keyword evidence="3" id="KW-0418">Kinase</keyword>
<dbReference type="VEuPathDB" id="CryptoDB:cubi_01270"/>
<dbReference type="Pfam" id="PF01111">
    <property type="entry name" value="CKS"/>
    <property type="match status" value="1"/>
</dbReference>
<dbReference type="InterPro" id="IPR000789">
    <property type="entry name" value="Cyclin-dep_kinase_reg-sub"/>
</dbReference>
<dbReference type="GO" id="GO:0051301">
    <property type="term" value="P:cell division"/>
    <property type="evidence" value="ECO:0007669"/>
    <property type="project" value="UniProtKB-UniRule"/>
</dbReference>